<dbReference type="AlphaFoldDB" id="A0ABD0MYV7"/>
<reference evidence="3 4" key="1">
    <citation type="submission" date="2024-05" db="EMBL/GenBank/DDBJ databases">
        <title>Genome sequencing and assembly of Indian major carp, Cirrhinus mrigala (Hamilton, 1822).</title>
        <authorList>
            <person name="Mohindra V."/>
            <person name="Chowdhury L.M."/>
            <person name="Lal K."/>
            <person name="Jena J.K."/>
        </authorList>
    </citation>
    <scope>NUCLEOTIDE SEQUENCE [LARGE SCALE GENOMIC DNA]</scope>
    <source>
        <strain evidence="3">CM1030</strain>
        <tissue evidence="3">Blood</tissue>
    </source>
</reference>
<accession>A0ABD0MYV7</accession>
<keyword evidence="2" id="KW-0812">Transmembrane</keyword>
<keyword evidence="2" id="KW-1133">Transmembrane helix</keyword>
<feature type="non-terminal residue" evidence="3">
    <location>
        <position position="103"/>
    </location>
</feature>
<feature type="compositionally biased region" description="Basic and acidic residues" evidence="1">
    <location>
        <begin position="70"/>
        <end position="79"/>
    </location>
</feature>
<dbReference type="EMBL" id="JAMKFB020000074">
    <property type="protein sequence ID" value="KAL0153756.1"/>
    <property type="molecule type" value="Genomic_DNA"/>
</dbReference>
<feature type="transmembrane region" description="Helical" evidence="2">
    <location>
        <begin position="12"/>
        <end position="34"/>
    </location>
</feature>
<keyword evidence="4" id="KW-1185">Reference proteome</keyword>
<evidence type="ECO:0000256" key="1">
    <source>
        <dbReference type="SAM" id="MobiDB-lite"/>
    </source>
</evidence>
<keyword evidence="2" id="KW-0472">Membrane</keyword>
<organism evidence="3 4">
    <name type="scientific">Cirrhinus mrigala</name>
    <name type="common">Mrigala</name>
    <dbReference type="NCBI Taxonomy" id="683832"/>
    <lineage>
        <taxon>Eukaryota</taxon>
        <taxon>Metazoa</taxon>
        <taxon>Chordata</taxon>
        <taxon>Craniata</taxon>
        <taxon>Vertebrata</taxon>
        <taxon>Euteleostomi</taxon>
        <taxon>Actinopterygii</taxon>
        <taxon>Neopterygii</taxon>
        <taxon>Teleostei</taxon>
        <taxon>Ostariophysi</taxon>
        <taxon>Cypriniformes</taxon>
        <taxon>Cyprinidae</taxon>
        <taxon>Labeoninae</taxon>
        <taxon>Labeonini</taxon>
        <taxon>Cirrhinus</taxon>
    </lineage>
</organism>
<comment type="caution">
    <text evidence="3">The sequence shown here is derived from an EMBL/GenBank/DDBJ whole genome shotgun (WGS) entry which is preliminary data.</text>
</comment>
<dbReference type="Proteomes" id="UP001529510">
    <property type="component" value="Unassembled WGS sequence"/>
</dbReference>
<protein>
    <submittedName>
        <fullName evidence="3">Uncharacterized protein</fullName>
    </submittedName>
</protein>
<feature type="region of interest" description="Disordered" evidence="1">
    <location>
        <begin position="55"/>
        <end position="79"/>
    </location>
</feature>
<evidence type="ECO:0000313" key="4">
    <source>
        <dbReference type="Proteomes" id="UP001529510"/>
    </source>
</evidence>
<evidence type="ECO:0000313" key="3">
    <source>
        <dbReference type="EMBL" id="KAL0153756.1"/>
    </source>
</evidence>
<gene>
    <name evidence="3" type="ORF">M9458_050872</name>
</gene>
<evidence type="ECO:0000256" key="2">
    <source>
        <dbReference type="SAM" id="Phobius"/>
    </source>
</evidence>
<name>A0ABD0MYV7_CIRMR</name>
<sequence length="103" mass="11442">MMQDKRVLELQCVFLVFVNVLCFEALSVSAAALFSADLWRLSRTALPAQLLLSTGGAGELDTGRLRGHRGGSDQRRDRSSVLTLSKARWEKGELYVCKASFHK</sequence>
<proteinExistence type="predicted"/>